<dbReference type="Proteomes" id="UP000664466">
    <property type="component" value="Unassembled WGS sequence"/>
</dbReference>
<organism evidence="3">
    <name type="scientific">Thiothrix fructosivorans</name>
    <dbReference type="NCBI Taxonomy" id="111770"/>
    <lineage>
        <taxon>Bacteria</taxon>
        <taxon>Pseudomonadati</taxon>
        <taxon>Pseudomonadota</taxon>
        <taxon>Gammaproteobacteria</taxon>
        <taxon>Thiotrichales</taxon>
        <taxon>Thiotrichaceae</taxon>
        <taxon>Thiothrix</taxon>
    </lineage>
</organism>
<feature type="chain" id="PRO_5032574849" description="Secreted protein" evidence="1">
    <location>
        <begin position="26"/>
        <end position="143"/>
    </location>
</feature>
<reference evidence="3" key="2">
    <citation type="submission" date="2021-04" db="EMBL/GenBank/DDBJ databases">
        <title>Complete Genome and methylome analysis of Thiothrix fructosivorans ATCC 49748.</title>
        <authorList>
            <person name="Fomenkov A."/>
            <person name="Sun L."/>
            <person name="Vincze T."/>
            <person name="Grabovich M.Y."/>
            <person name="Roberts R.J."/>
        </authorList>
    </citation>
    <scope>NUCLEOTIDE SEQUENCE</scope>
    <source>
        <strain evidence="3">ATCC 49748</strain>
    </source>
</reference>
<gene>
    <name evidence="3" type="ORF">J1836_008085</name>
    <name evidence="2" type="ORF">J1836_04740</name>
</gene>
<reference evidence="2 4" key="1">
    <citation type="submission" date="2021-03" db="EMBL/GenBank/DDBJ databases">
        <title>Draft genome and methylome analysis of Thiotrix fructosivoruns ATCC 49748.</title>
        <authorList>
            <person name="Fomenkov A."/>
            <person name="Grabovich M.Y."/>
            <person name="Roberts R.J."/>
        </authorList>
    </citation>
    <scope>NUCLEOTIDE SEQUENCE [LARGE SCALE GENOMIC DNA]</scope>
    <source>
        <strain evidence="2 4">ATCC 49748</strain>
    </source>
</reference>
<evidence type="ECO:0008006" key="5">
    <source>
        <dbReference type="Google" id="ProtNLM"/>
    </source>
</evidence>
<evidence type="ECO:0000313" key="2">
    <source>
        <dbReference type="EMBL" id="MBO0612238.1"/>
    </source>
</evidence>
<dbReference type="EMBL" id="CP072748">
    <property type="protein sequence ID" value="QTX12271.1"/>
    <property type="molecule type" value="Genomic_DNA"/>
</dbReference>
<protein>
    <recommendedName>
        <fullName evidence="5">Secreted protein</fullName>
    </recommendedName>
</protein>
<dbReference type="AlphaFoldDB" id="A0A8B0SMI9"/>
<feature type="signal peptide" evidence="1">
    <location>
        <begin position="1"/>
        <end position="25"/>
    </location>
</feature>
<evidence type="ECO:0000256" key="1">
    <source>
        <dbReference type="SAM" id="SignalP"/>
    </source>
</evidence>
<sequence>MKYIIATIKPVIALVLCLSASITVADGRDTGASAYTTSGHGYSDPLRWSDKGYGGWRTHGSHGWVQDDKGYAVYDVGFDICRLACEVNHNCKGVEYISTPYGGWSENGYWVQNKCEIHYDHFAHCDTSGGGKGTWDGCWVKTY</sequence>
<name>A0A8B0SMI9_9GAMM</name>
<dbReference type="EMBL" id="JAFMPM010000006">
    <property type="protein sequence ID" value="MBO0612238.1"/>
    <property type="molecule type" value="Genomic_DNA"/>
</dbReference>
<dbReference type="RefSeq" id="WP_207249936.1">
    <property type="nucleotide sequence ID" value="NZ_JAFMPM010000006.1"/>
</dbReference>
<proteinExistence type="predicted"/>
<keyword evidence="1" id="KW-0732">Signal</keyword>
<keyword evidence="4" id="KW-1185">Reference proteome</keyword>
<evidence type="ECO:0000313" key="4">
    <source>
        <dbReference type="Proteomes" id="UP000664466"/>
    </source>
</evidence>
<accession>A0A8B0SMI9</accession>
<evidence type="ECO:0000313" key="3">
    <source>
        <dbReference type="EMBL" id="QTX12271.1"/>
    </source>
</evidence>